<evidence type="ECO:0000259" key="3">
    <source>
        <dbReference type="Pfam" id="PF00171"/>
    </source>
</evidence>
<gene>
    <name evidence="4" type="ORF">GCM10009864_05140</name>
</gene>
<dbReference type="EMBL" id="BAAARK010000001">
    <property type="protein sequence ID" value="GAA2645830.1"/>
    <property type="molecule type" value="Genomic_DNA"/>
</dbReference>
<organism evidence="4 5">
    <name type="scientific">Streptomyces lunalinharesii</name>
    <dbReference type="NCBI Taxonomy" id="333384"/>
    <lineage>
        <taxon>Bacteria</taxon>
        <taxon>Bacillati</taxon>
        <taxon>Actinomycetota</taxon>
        <taxon>Actinomycetes</taxon>
        <taxon>Kitasatosporales</taxon>
        <taxon>Streptomycetaceae</taxon>
        <taxon>Streptomyces</taxon>
    </lineage>
</organism>
<keyword evidence="5" id="KW-1185">Reference proteome</keyword>
<evidence type="ECO:0000256" key="1">
    <source>
        <dbReference type="ARBA" id="ARBA00009986"/>
    </source>
</evidence>
<proteinExistence type="inferred from homology"/>
<comment type="caution">
    <text evidence="4">The sequence shown here is derived from an EMBL/GenBank/DDBJ whole genome shotgun (WGS) entry which is preliminary data.</text>
</comment>
<dbReference type="PANTHER" id="PTHR43570">
    <property type="entry name" value="ALDEHYDE DEHYDROGENASE"/>
    <property type="match status" value="1"/>
</dbReference>
<protein>
    <recommendedName>
        <fullName evidence="3">Aldehyde dehydrogenase domain-containing protein</fullName>
    </recommendedName>
</protein>
<dbReference type="InterPro" id="IPR016161">
    <property type="entry name" value="Ald_DH/histidinol_DH"/>
</dbReference>
<dbReference type="InterPro" id="IPR012394">
    <property type="entry name" value="Aldehyde_DH_NAD(P)"/>
</dbReference>
<dbReference type="Gene3D" id="3.40.309.10">
    <property type="entry name" value="Aldehyde Dehydrogenase, Chain A, domain 2"/>
    <property type="match status" value="1"/>
</dbReference>
<feature type="domain" description="Aldehyde dehydrogenase" evidence="3">
    <location>
        <begin position="4"/>
        <end position="59"/>
    </location>
</feature>
<dbReference type="SUPFAM" id="SSF53720">
    <property type="entry name" value="ALDH-like"/>
    <property type="match status" value="2"/>
</dbReference>
<accession>A0ABN3R8E8</accession>
<dbReference type="Proteomes" id="UP001500994">
    <property type="component" value="Unassembled WGS sequence"/>
</dbReference>
<reference evidence="4 5" key="1">
    <citation type="journal article" date="2019" name="Int. J. Syst. Evol. Microbiol.">
        <title>The Global Catalogue of Microorganisms (GCM) 10K type strain sequencing project: providing services to taxonomists for standard genome sequencing and annotation.</title>
        <authorList>
            <consortium name="The Broad Institute Genomics Platform"/>
            <consortium name="The Broad Institute Genome Sequencing Center for Infectious Disease"/>
            <person name="Wu L."/>
            <person name="Ma J."/>
        </authorList>
    </citation>
    <scope>NUCLEOTIDE SEQUENCE [LARGE SCALE GENOMIC DNA]</scope>
    <source>
        <strain evidence="4 5">JCM 16374</strain>
    </source>
</reference>
<sequence length="130" mass="13113">MGPVGHALAAGNAVVLKPSELTPGVGVLLAATFADAVPDQPHLLQTGTGPGSTGEALVRAGAAVPALPFGGSGASGHGRVHGAEGLRGFTAPQALTVRRFRPPVDLTSFSTPGRRVDRAVAAGRWLHSRR</sequence>
<name>A0ABN3R8E8_9ACTN</name>
<evidence type="ECO:0000256" key="2">
    <source>
        <dbReference type="ARBA" id="ARBA00023002"/>
    </source>
</evidence>
<keyword evidence="2" id="KW-0560">Oxidoreductase</keyword>
<dbReference type="RefSeq" id="WP_425585334.1">
    <property type="nucleotide sequence ID" value="NZ_BAAARK010000001.1"/>
</dbReference>
<dbReference type="PANTHER" id="PTHR43570:SF16">
    <property type="entry name" value="ALDEHYDE DEHYDROGENASE TYPE III, ISOFORM Q"/>
    <property type="match status" value="1"/>
</dbReference>
<comment type="similarity">
    <text evidence="1">Belongs to the aldehyde dehydrogenase family.</text>
</comment>
<evidence type="ECO:0000313" key="4">
    <source>
        <dbReference type="EMBL" id="GAA2645830.1"/>
    </source>
</evidence>
<dbReference type="Pfam" id="PF00171">
    <property type="entry name" value="Aldedh"/>
    <property type="match status" value="1"/>
</dbReference>
<evidence type="ECO:0000313" key="5">
    <source>
        <dbReference type="Proteomes" id="UP001500994"/>
    </source>
</evidence>
<dbReference type="InterPro" id="IPR015590">
    <property type="entry name" value="Aldehyde_DH_dom"/>
</dbReference>
<dbReference type="InterPro" id="IPR016162">
    <property type="entry name" value="Ald_DH_N"/>
</dbReference>
<dbReference type="Gene3D" id="3.40.605.10">
    <property type="entry name" value="Aldehyde Dehydrogenase, Chain A, domain 1"/>
    <property type="match status" value="2"/>
</dbReference>
<dbReference type="InterPro" id="IPR016163">
    <property type="entry name" value="Ald_DH_C"/>
</dbReference>